<feature type="transmembrane region" description="Helical" evidence="1">
    <location>
        <begin position="154"/>
        <end position="177"/>
    </location>
</feature>
<dbReference type="OrthoDB" id="6307929at2"/>
<evidence type="ECO:0000256" key="1">
    <source>
        <dbReference type="SAM" id="Phobius"/>
    </source>
</evidence>
<evidence type="ECO:0000313" key="3">
    <source>
        <dbReference type="Proteomes" id="UP000295807"/>
    </source>
</evidence>
<dbReference type="RefSeq" id="WP_132129226.1">
    <property type="nucleotide sequence ID" value="NZ_CP042432.1"/>
</dbReference>
<evidence type="ECO:0000313" key="2">
    <source>
        <dbReference type="EMBL" id="TCS87420.1"/>
    </source>
</evidence>
<dbReference type="AlphaFoldDB" id="A0A4R3KR70"/>
<keyword evidence="1" id="KW-0812">Transmembrane</keyword>
<organism evidence="2 3">
    <name type="scientific">Anseongella ginsenosidimutans</name>
    <dbReference type="NCBI Taxonomy" id="496056"/>
    <lineage>
        <taxon>Bacteria</taxon>
        <taxon>Pseudomonadati</taxon>
        <taxon>Bacteroidota</taxon>
        <taxon>Sphingobacteriia</taxon>
        <taxon>Sphingobacteriales</taxon>
        <taxon>Sphingobacteriaceae</taxon>
        <taxon>Anseongella</taxon>
    </lineage>
</organism>
<keyword evidence="1" id="KW-1133">Transmembrane helix</keyword>
<dbReference type="InterPro" id="IPR005625">
    <property type="entry name" value="PepSY-ass_TM"/>
</dbReference>
<dbReference type="Pfam" id="PF03929">
    <property type="entry name" value="PepSY_TM"/>
    <property type="match status" value="1"/>
</dbReference>
<proteinExistence type="predicted"/>
<feature type="transmembrane region" description="Helical" evidence="1">
    <location>
        <begin position="21"/>
        <end position="43"/>
    </location>
</feature>
<name>A0A4R3KR70_9SPHI</name>
<feature type="transmembrane region" description="Helical" evidence="1">
    <location>
        <begin position="346"/>
        <end position="368"/>
    </location>
</feature>
<dbReference type="EMBL" id="SMAD01000005">
    <property type="protein sequence ID" value="TCS87420.1"/>
    <property type="molecule type" value="Genomic_DNA"/>
</dbReference>
<protein>
    <submittedName>
        <fullName evidence="2">Putative iron-regulated membrane protein</fullName>
    </submittedName>
</protein>
<accession>A0A4R3KR70</accession>
<comment type="caution">
    <text evidence="2">The sequence shown here is derived from an EMBL/GenBank/DDBJ whole genome shotgun (WGS) entry which is preliminary data.</text>
</comment>
<sequence length="444" mass="48919">MSSGNPNKKGNNRLLWRIHHWAGLYTGILIGVLSLTGAIAVFIPEIDAFIKKVHYNAVSSPSATGRPEFSRSLSGLLQKYPDLKSLSVEIPEQVGEAGEINLFVPTEEGNHTLAFFVDMGNDRVLGSRIHQNSLANYMRQMHVRLYDGYWGRQLVGLGGVALTVLVVTGLLIYGNFMKRQAFPKIRKGRGQRIAWADWHKILGIGALAFNLVIALTGAWLGLQPVLMDWLNMKIPNAYSAEVVMEAGHDRELTVNWDQAFATAHQAFPELQISQASPSVNGSATITFRGSIRGTLYERRANVLVLSKKTLEPVYKYDVREQPAAHKFFYLQEALHFGDFGGLALKLLYAILGLVSGFLSISGFVVYLCRTRKKVPERSSLKITVVYCLVIILLLVIAALVSLFIGYAPAALGAAIFINGLLLALVLSALLNYLFKKFSKGKAAL</sequence>
<feature type="transmembrane region" description="Helical" evidence="1">
    <location>
        <begin position="410"/>
        <end position="434"/>
    </location>
</feature>
<dbReference type="PANTHER" id="PTHR34219:SF3">
    <property type="entry name" value="BLL7967 PROTEIN"/>
    <property type="match status" value="1"/>
</dbReference>
<dbReference type="Proteomes" id="UP000295807">
    <property type="component" value="Unassembled WGS sequence"/>
</dbReference>
<gene>
    <name evidence="2" type="ORF">EDD80_105235</name>
</gene>
<feature type="transmembrane region" description="Helical" evidence="1">
    <location>
        <begin position="380"/>
        <end position="404"/>
    </location>
</feature>
<feature type="transmembrane region" description="Helical" evidence="1">
    <location>
        <begin position="198"/>
        <end position="222"/>
    </location>
</feature>
<keyword evidence="3" id="KW-1185">Reference proteome</keyword>
<reference evidence="2 3" key="1">
    <citation type="submission" date="2019-03" db="EMBL/GenBank/DDBJ databases">
        <title>Genomic Encyclopedia of Type Strains, Phase IV (KMG-IV): sequencing the most valuable type-strain genomes for metagenomic binning, comparative biology and taxonomic classification.</title>
        <authorList>
            <person name="Goeker M."/>
        </authorList>
    </citation>
    <scope>NUCLEOTIDE SEQUENCE [LARGE SCALE GENOMIC DNA]</scope>
    <source>
        <strain evidence="2 3">DSM 21100</strain>
    </source>
</reference>
<keyword evidence="1" id="KW-0472">Membrane</keyword>
<dbReference type="PANTHER" id="PTHR34219">
    <property type="entry name" value="IRON-REGULATED INNER MEMBRANE PROTEIN-RELATED"/>
    <property type="match status" value="1"/>
</dbReference>